<proteinExistence type="predicted"/>
<dbReference type="AlphaFoldDB" id="A0A7R9DAG0"/>
<reference evidence="2" key="1">
    <citation type="submission" date="2020-11" db="EMBL/GenBank/DDBJ databases">
        <authorList>
            <person name="Tran Van P."/>
        </authorList>
    </citation>
    <scope>NUCLEOTIDE SEQUENCE</scope>
</reference>
<sequence>MAFYDNKHWLLSHIRNSFISSDDTGMCEMVMLGDDIPRKLDPQSKFDCYPGVEESDEEDDELDAIGHSFDIQSALVRMCVDMEFGAHRQRSNTAQRLEKMDQDRKRAARIKHIKWEWSPAVLSDEERGALFERKDFKQIKLKDPKETKSHSLLSEQLEKSPHLPHNPFLEFAKYDGTINIWILLLVSLLELYRDTHFAGQTVLRYDFEPHHRRQDRVPPWQRRSLPLRRN</sequence>
<feature type="domain" description="Sin1 N-terminal" evidence="1">
    <location>
        <begin position="18"/>
        <end position="39"/>
    </location>
</feature>
<dbReference type="PANTHER" id="PTHR13335">
    <property type="entry name" value="TARGET OF RAPAMYCIN COMPLEX 2 SUBUNIT MAPKAP1"/>
    <property type="match status" value="1"/>
</dbReference>
<dbReference type="GO" id="GO:0005546">
    <property type="term" value="F:phosphatidylinositol-4,5-bisphosphate binding"/>
    <property type="evidence" value="ECO:0007669"/>
    <property type="project" value="TreeGrafter"/>
</dbReference>
<dbReference type="InterPro" id="IPR008828">
    <property type="entry name" value="Sin1/Avo1"/>
</dbReference>
<accession>A0A7R9DAG0</accession>
<evidence type="ECO:0000313" key="2">
    <source>
        <dbReference type="EMBL" id="CAD7411107.1"/>
    </source>
</evidence>
<dbReference type="EMBL" id="OD005145">
    <property type="protein sequence ID" value="CAD7411107.1"/>
    <property type="molecule type" value="Genomic_DNA"/>
</dbReference>
<gene>
    <name evidence="2" type="ORF">TPSB3V08_LOCUS7701</name>
</gene>
<organism evidence="2">
    <name type="scientific">Timema poppense</name>
    <name type="common">Walking stick</name>
    <dbReference type="NCBI Taxonomy" id="170557"/>
    <lineage>
        <taxon>Eukaryota</taxon>
        <taxon>Metazoa</taxon>
        <taxon>Ecdysozoa</taxon>
        <taxon>Arthropoda</taxon>
        <taxon>Hexapoda</taxon>
        <taxon>Insecta</taxon>
        <taxon>Pterygota</taxon>
        <taxon>Neoptera</taxon>
        <taxon>Polyneoptera</taxon>
        <taxon>Phasmatodea</taxon>
        <taxon>Timematodea</taxon>
        <taxon>Timematoidea</taxon>
        <taxon>Timematidae</taxon>
        <taxon>Timema</taxon>
    </lineage>
</organism>
<protein>
    <recommendedName>
        <fullName evidence="1">Sin1 N-terminal domain-containing protein</fullName>
    </recommendedName>
</protein>
<feature type="domain" description="Sin1 N-terminal" evidence="1">
    <location>
        <begin position="45"/>
        <end position="136"/>
    </location>
</feature>
<dbReference type="Pfam" id="PF05422">
    <property type="entry name" value="SIN1"/>
    <property type="match status" value="2"/>
</dbReference>
<dbReference type="GO" id="GO:0038203">
    <property type="term" value="P:TORC2 signaling"/>
    <property type="evidence" value="ECO:0007669"/>
    <property type="project" value="TreeGrafter"/>
</dbReference>
<dbReference type="PANTHER" id="PTHR13335:SF1">
    <property type="entry name" value="TARGET OF RAPAMYCIN COMPLEX 2 SUBUNIT MAPKAP1"/>
    <property type="match status" value="1"/>
</dbReference>
<dbReference type="GO" id="GO:0031932">
    <property type="term" value="C:TORC2 complex"/>
    <property type="evidence" value="ECO:0007669"/>
    <property type="project" value="InterPro"/>
</dbReference>
<evidence type="ECO:0000259" key="1">
    <source>
        <dbReference type="Pfam" id="PF05422"/>
    </source>
</evidence>
<dbReference type="GO" id="GO:0005737">
    <property type="term" value="C:cytoplasm"/>
    <property type="evidence" value="ECO:0007669"/>
    <property type="project" value="TreeGrafter"/>
</dbReference>
<dbReference type="GO" id="GO:0005886">
    <property type="term" value="C:plasma membrane"/>
    <property type="evidence" value="ECO:0007669"/>
    <property type="project" value="TreeGrafter"/>
</dbReference>
<dbReference type="InterPro" id="IPR032679">
    <property type="entry name" value="Sin1_N"/>
</dbReference>
<name>A0A7R9DAG0_TIMPO</name>